<keyword evidence="3" id="KW-0378">Hydrolase</keyword>
<feature type="non-terminal residue" evidence="5">
    <location>
        <position position="341"/>
    </location>
</feature>
<protein>
    <recommendedName>
        <fullName evidence="7">PDZ domain-containing protein</fullName>
    </recommendedName>
</protein>
<dbReference type="InterPro" id="IPR001940">
    <property type="entry name" value="Peptidase_S1C"/>
</dbReference>
<dbReference type="Pfam" id="PF13365">
    <property type="entry name" value="Trypsin_2"/>
    <property type="match status" value="1"/>
</dbReference>
<proteinExistence type="inferred from homology"/>
<evidence type="ECO:0000256" key="1">
    <source>
        <dbReference type="ARBA" id="ARBA00010541"/>
    </source>
</evidence>
<keyword evidence="4" id="KW-0472">Membrane</keyword>
<reference evidence="5 6" key="1">
    <citation type="journal article" date="2016" name="Nat. Commun.">
        <title>Thousands of microbial genomes shed light on interconnected biogeochemical processes in an aquifer system.</title>
        <authorList>
            <person name="Anantharaman K."/>
            <person name="Brown C.T."/>
            <person name="Hug L.A."/>
            <person name="Sharon I."/>
            <person name="Castelle C.J."/>
            <person name="Probst A.J."/>
            <person name="Thomas B.C."/>
            <person name="Singh A."/>
            <person name="Wilkins M.J."/>
            <person name="Karaoz U."/>
            <person name="Brodie E.L."/>
            <person name="Williams K.H."/>
            <person name="Hubbard S.S."/>
            <person name="Banfield J.F."/>
        </authorList>
    </citation>
    <scope>NUCLEOTIDE SEQUENCE [LARGE SCALE GENOMIC DNA]</scope>
</reference>
<dbReference type="PRINTS" id="PR00834">
    <property type="entry name" value="PROTEASES2C"/>
</dbReference>
<comment type="caution">
    <text evidence="5">The sequence shown here is derived from an EMBL/GenBank/DDBJ whole genome shotgun (WGS) entry which is preliminary data.</text>
</comment>
<dbReference type="PANTHER" id="PTHR43343">
    <property type="entry name" value="PEPTIDASE S12"/>
    <property type="match status" value="1"/>
</dbReference>
<dbReference type="STRING" id="1802163.A2932_00405"/>
<dbReference type="PANTHER" id="PTHR43343:SF3">
    <property type="entry name" value="PROTEASE DO-LIKE 8, CHLOROPLASTIC"/>
    <property type="match status" value="1"/>
</dbReference>
<accession>A0A1G2HDT5</accession>
<dbReference type="InterPro" id="IPR051201">
    <property type="entry name" value="Chloro_Bact_Ser_Proteases"/>
</dbReference>
<dbReference type="Proteomes" id="UP000179153">
    <property type="component" value="Unassembled WGS sequence"/>
</dbReference>
<gene>
    <name evidence="5" type="ORF">A2932_00405</name>
</gene>
<name>A0A1G2HDT5_9BACT</name>
<evidence type="ECO:0008006" key="7">
    <source>
        <dbReference type="Google" id="ProtNLM"/>
    </source>
</evidence>
<dbReference type="InterPro" id="IPR009003">
    <property type="entry name" value="Peptidase_S1_PA"/>
</dbReference>
<dbReference type="Gene3D" id="2.40.10.10">
    <property type="entry name" value="Trypsin-like serine proteases"/>
    <property type="match status" value="2"/>
</dbReference>
<evidence type="ECO:0000256" key="3">
    <source>
        <dbReference type="ARBA" id="ARBA00022801"/>
    </source>
</evidence>
<keyword evidence="4" id="KW-1133">Transmembrane helix</keyword>
<evidence type="ECO:0000313" key="6">
    <source>
        <dbReference type="Proteomes" id="UP000179153"/>
    </source>
</evidence>
<dbReference type="AlphaFoldDB" id="A0A1G2HDT5"/>
<evidence type="ECO:0000256" key="4">
    <source>
        <dbReference type="SAM" id="Phobius"/>
    </source>
</evidence>
<feature type="transmembrane region" description="Helical" evidence="4">
    <location>
        <begin position="29"/>
        <end position="56"/>
    </location>
</feature>
<evidence type="ECO:0000313" key="5">
    <source>
        <dbReference type="EMBL" id="OGZ60646.1"/>
    </source>
</evidence>
<evidence type="ECO:0000256" key="2">
    <source>
        <dbReference type="ARBA" id="ARBA00022670"/>
    </source>
</evidence>
<comment type="similarity">
    <text evidence="1">Belongs to the peptidase S1C family.</text>
</comment>
<dbReference type="GO" id="GO:0004252">
    <property type="term" value="F:serine-type endopeptidase activity"/>
    <property type="evidence" value="ECO:0007669"/>
    <property type="project" value="InterPro"/>
</dbReference>
<dbReference type="InterPro" id="IPR043504">
    <property type="entry name" value="Peptidase_S1_PA_chymotrypsin"/>
</dbReference>
<sequence>MQLLPNKEYQPQITSKPLKNFVKKNVREAIANSALSILILSFVAGFGGAVLALYVAPEFLPNITQQGKFVLEESPQIEENGNGDAQYTPQTAGEGRIVGIVEAVSPSVVSVVATKDVPVFEQFFTQPFGDLFPNFKVPELRQNGIEEQEISAGSGFVAASNIVVTNRHVVSDTTARYTVITNEGKKFDAEVIARDPIEDLAYLRVSNLNLTVLPLGESNALIRGQTVIAIGNALGEFQNSVSTGVVSGLQRTITAGGPGAETEVLRELIQTDAAINPGNSGGPLLNLSGQVIGVNVARATNADNIGFAIPINHIKNAVSQITETGNVKYPFLGVRFLIITP</sequence>
<keyword evidence="4" id="KW-0812">Transmembrane</keyword>
<organism evidence="5 6">
    <name type="scientific">Candidatus Spechtbacteria bacterium RIFCSPLOWO2_01_FULL_46_10</name>
    <dbReference type="NCBI Taxonomy" id="1802163"/>
    <lineage>
        <taxon>Bacteria</taxon>
        <taxon>Candidatus Spechtiibacteriota</taxon>
    </lineage>
</organism>
<dbReference type="SUPFAM" id="SSF50494">
    <property type="entry name" value="Trypsin-like serine proteases"/>
    <property type="match status" value="1"/>
</dbReference>
<dbReference type="GO" id="GO:0006508">
    <property type="term" value="P:proteolysis"/>
    <property type="evidence" value="ECO:0007669"/>
    <property type="project" value="UniProtKB-KW"/>
</dbReference>
<keyword evidence="2" id="KW-0645">Protease</keyword>
<dbReference type="EMBL" id="MHOI01000040">
    <property type="protein sequence ID" value="OGZ60646.1"/>
    <property type="molecule type" value="Genomic_DNA"/>
</dbReference>